<comment type="subunit">
    <text evidence="3">Monomer.</text>
</comment>
<dbReference type="GO" id="GO:0008418">
    <property type="term" value="F:protein-N-terminal asparagine amidohydrolase activity"/>
    <property type="evidence" value="ECO:0007669"/>
    <property type="project" value="InterPro"/>
</dbReference>
<dbReference type="GO" id="GO:0070773">
    <property type="term" value="F:protein-N-terminal glutamine amidohydrolase activity"/>
    <property type="evidence" value="ECO:0007669"/>
    <property type="project" value="UniProtKB-EC"/>
</dbReference>
<keyword evidence="13" id="KW-1185">Reference proteome</keyword>
<comment type="function">
    <text evidence="1">Mediates the side-chain deamidation of N-terminal glutamine residues to glutamate, an important step in N-end rule pathway of protein degradation. Conversion of the resulting N-terminal glutamine to glutamate renders the protein susceptible to arginylation, polyubiquitination and degradation as specified by the N-end rule. Does not act on substrates with internal or C-terminal glutamine and does not act on non-glutamine residues in any position. Does not deaminate acetylated N-terminal glutamine. With the exception of proline, all tested second-position residues on substrate peptides do not greatly influence the activity. In contrast, a proline at position 2, virtually abolishes deamidation of N-terminal glutamine.</text>
</comment>
<reference evidence="12" key="1">
    <citation type="journal article" date="2021" name="Evol. Appl.">
        <title>The genome of the Pyrenean desman and the effects of bottlenecks and inbreeding on the genomic landscape of an endangered species.</title>
        <authorList>
            <person name="Escoda L."/>
            <person name="Castresana J."/>
        </authorList>
    </citation>
    <scope>NUCLEOTIDE SEQUENCE</scope>
    <source>
        <strain evidence="12">IBE-C5619</strain>
    </source>
</reference>
<dbReference type="Proteomes" id="UP000700334">
    <property type="component" value="Unassembled WGS sequence"/>
</dbReference>
<organism evidence="12 13">
    <name type="scientific">Galemys pyrenaicus</name>
    <name type="common">Iberian desman</name>
    <name type="synonym">Pyrenean desman</name>
    <dbReference type="NCBI Taxonomy" id="202257"/>
    <lineage>
        <taxon>Eukaryota</taxon>
        <taxon>Metazoa</taxon>
        <taxon>Chordata</taxon>
        <taxon>Craniata</taxon>
        <taxon>Vertebrata</taxon>
        <taxon>Euteleostomi</taxon>
        <taxon>Mammalia</taxon>
        <taxon>Eutheria</taxon>
        <taxon>Laurasiatheria</taxon>
        <taxon>Eulipotyphla</taxon>
        <taxon>Talpidae</taxon>
        <taxon>Galemys</taxon>
    </lineage>
</organism>
<dbReference type="InterPro" id="IPR037132">
    <property type="entry name" value="N_Gln_amidohydro_ab_roll_sf"/>
</dbReference>
<keyword evidence="6" id="KW-0378">Hydrolase</keyword>
<dbReference type="PANTHER" id="PTHR13035">
    <property type="entry name" value="PROTEIN N-TERMINAL GLUTAMINE AMIDOHYDROLASE"/>
    <property type="match status" value="1"/>
</dbReference>
<dbReference type="GO" id="GO:0005634">
    <property type="term" value="C:nucleus"/>
    <property type="evidence" value="ECO:0007669"/>
    <property type="project" value="TreeGrafter"/>
</dbReference>
<dbReference type="Gene3D" id="3.10.620.10">
    <property type="entry name" value="Protein N-terminal glutamine amidohydrolase, alpha beta roll"/>
    <property type="match status" value="1"/>
</dbReference>
<name>A0A8J6AE47_GALPY</name>
<evidence type="ECO:0000256" key="8">
    <source>
        <dbReference type="ARBA" id="ARBA00032472"/>
    </source>
</evidence>
<evidence type="ECO:0000256" key="2">
    <source>
        <dbReference type="ARBA" id="ARBA00008985"/>
    </source>
</evidence>
<gene>
    <name evidence="12" type="ORF">J0S82_019307</name>
</gene>
<evidence type="ECO:0000256" key="1">
    <source>
        <dbReference type="ARBA" id="ARBA00002022"/>
    </source>
</evidence>
<dbReference type="EMBL" id="JAGFMF010011709">
    <property type="protein sequence ID" value="KAG8515530.1"/>
    <property type="molecule type" value="Genomic_DNA"/>
</dbReference>
<evidence type="ECO:0000256" key="7">
    <source>
        <dbReference type="ARBA" id="ARBA00029677"/>
    </source>
</evidence>
<dbReference type="InterPro" id="IPR039733">
    <property type="entry name" value="NTAQ1"/>
</dbReference>
<dbReference type="GO" id="GO:0005829">
    <property type="term" value="C:cytosol"/>
    <property type="evidence" value="ECO:0007669"/>
    <property type="project" value="TreeGrafter"/>
</dbReference>
<evidence type="ECO:0000259" key="11">
    <source>
        <dbReference type="Pfam" id="PF09764"/>
    </source>
</evidence>
<proteinExistence type="inferred from homology"/>
<dbReference type="FunFam" id="3.10.620.10:FF:000001">
    <property type="entry name" value="Blast:Protein N-terminal glutamine amidohydrolase"/>
    <property type="match status" value="1"/>
</dbReference>
<feature type="domain" description="Protein N-terminal glutamine amidohydrolase alpha beta roll" evidence="11">
    <location>
        <begin position="303"/>
        <end position="441"/>
    </location>
</feature>
<comment type="catalytic activity">
    <reaction evidence="9">
        <text>N-terminal L-glutaminyl-[protein] + H2O = N-terminal L-glutamyl-[protein] + NH4(+)</text>
        <dbReference type="Rhea" id="RHEA:50680"/>
        <dbReference type="Rhea" id="RHEA-COMP:12668"/>
        <dbReference type="Rhea" id="RHEA-COMP:12777"/>
        <dbReference type="ChEBI" id="CHEBI:15377"/>
        <dbReference type="ChEBI" id="CHEBI:28938"/>
        <dbReference type="ChEBI" id="CHEBI:64721"/>
        <dbReference type="ChEBI" id="CHEBI:64722"/>
        <dbReference type="EC" id="3.5.1.122"/>
    </reaction>
</comment>
<sequence length="446" mass="48098">TPYPLDGPDPHVPSREYTVPCTPRPTTPEPTVVPPTWPGPAFQGVTHTSELRPQELAPPFSPGCPGSTQPESAPSRLELRPPRLGLPRDPTWLRPGSAHPAPCSPLGAAPAARGSSHSAQLPRREPLAGSSPEASAPAGRSRRSAPAPAPCPGPSQRAMEGDAAAAAAARYQPASPPRDACVYNSCYWALPPRLPARPPRRRPRPRPLPARPAWLALGPGSGAARLGSRAERGQVHRGAKFARRGGVGGAFRLGARPLGLALVGPGGELEAEVPRSEPAEGSSAKPGPNQGHQELYICLPLHIPIWKQQARPGDGPVIWDYHVVLLHVSSGGQSFIYDLDTVLPFPCPFDTYVEDAFKSDEDIHPQFRRKFRVIRADSYLKNFASDRSHMKDSSGNWREPPPSYPCIETGDSKMNLNDFISMDPEVGWGAVYSLSEFVHRFGSLNY</sequence>
<feature type="compositionally biased region" description="Pro residues" evidence="10">
    <location>
        <begin position="22"/>
        <end position="38"/>
    </location>
</feature>
<evidence type="ECO:0000256" key="4">
    <source>
        <dbReference type="ARBA" id="ARBA00012718"/>
    </source>
</evidence>
<feature type="compositionally biased region" description="Low complexity" evidence="10">
    <location>
        <begin position="128"/>
        <end position="139"/>
    </location>
</feature>
<dbReference type="EC" id="3.5.1.122" evidence="4"/>
<evidence type="ECO:0000256" key="3">
    <source>
        <dbReference type="ARBA" id="ARBA00011245"/>
    </source>
</evidence>
<comment type="caution">
    <text evidence="12">The sequence shown here is derived from an EMBL/GenBank/DDBJ whole genome shotgun (WGS) entry which is preliminary data.</text>
</comment>
<evidence type="ECO:0000313" key="12">
    <source>
        <dbReference type="EMBL" id="KAG8515530.1"/>
    </source>
</evidence>
<feature type="region of interest" description="Disordered" evidence="10">
    <location>
        <begin position="1"/>
        <end position="161"/>
    </location>
</feature>
<evidence type="ECO:0000256" key="9">
    <source>
        <dbReference type="ARBA" id="ARBA00048768"/>
    </source>
</evidence>
<dbReference type="OrthoDB" id="191192at2759"/>
<evidence type="ECO:0000256" key="5">
    <source>
        <dbReference type="ARBA" id="ARBA00021247"/>
    </source>
</evidence>
<dbReference type="InterPro" id="IPR023128">
    <property type="entry name" value="Prot_N_Gln_amidohydro_ab_roll"/>
</dbReference>
<evidence type="ECO:0000256" key="10">
    <source>
        <dbReference type="SAM" id="MobiDB-lite"/>
    </source>
</evidence>
<feature type="region of interest" description="Disordered" evidence="10">
    <location>
        <begin position="269"/>
        <end position="290"/>
    </location>
</feature>
<dbReference type="PANTHER" id="PTHR13035:SF0">
    <property type="entry name" value="PROTEIN N-TERMINAL GLUTAMINE AMIDOHYDROLASE"/>
    <property type="match status" value="1"/>
</dbReference>
<evidence type="ECO:0000256" key="6">
    <source>
        <dbReference type="ARBA" id="ARBA00022801"/>
    </source>
</evidence>
<feature type="region of interest" description="Disordered" evidence="10">
    <location>
        <begin position="194"/>
        <end position="216"/>
    </location>
</feature>
<dbReference type="Pfam" id="PF09764">
    <property type="entry name" value="Nt_Gln_amidase"/>
    <property type="match status" value="1"/>
</dbReference>
<accession>A0A8J6AE47</accession>
<protein>
    <recommendedName>
        <fullName evidence="5">Protein N-terminal glutamine amidohydrolase</fullName>
        <ecNumber evidence="4">3.5.1.122</ecNumber>
    </recommendedName>
    <alternativeName>
        <fullName evidence="7">Protein NH2-terminal glutamine deamidase</fullName>
    </alternativeName>
    <alternativeName>
        <fullName evidence="8">WDYHV motif-containing protein 1</fullName>
    </alternativeName>
</protein>
<comment type="similarity">
    <text evidence="2">Belongs to the NTAQ1 family.</text>
</comment>
<feature type="non-terminal residue" evidence="12">
    <location>
        <position position="446"/>
    </location>
</feature>
<dbReference type="AlphaFoldDB" id="A0A8J6AE47"/>
<evidence type="ECO:0000313" key="13">
    <source>
        <dbReference type="Proteomes" id="UP000700334"/>
    </source>
</evidence>